<reference evidence="1 2" key="1">
    <citation type="journal article" date="2015" name="Genome Announc.">
        <title>Genome Sequence of 'Candidatus Thioglobus autotrophica' Strain EF1, a Chemoautotroph from the SUP05 Clade of Marine Gammaproteobacteria.</title>
        <authorList>
            <person name="Shah V."/>
            <person name="Morris R.M."/>
        </authorList>
    </citation>
    <scope>NUCLEOTIDE SEQUENCE [LARGE SCALE GENOMIC DNA]</scope>
    <source>
        <strain evidence="1 2">EF1</strain>
    </source>
</reference>
<dbReference type="InterPro" id="IPR030906">
    <property type="entry name" value="Surf_polysacc"/>
</dbReference>
<name>A0A0M4NWJ8_9GAMM</name>
<dbReference type="Gene3D" id="3.40.50.12580">
    <property type="match status" value="1"/>
</dbReference>
<keyword evidence="2" id="KW-1185">Reference proteome</keyword>
<dbReference type="KEGG" id="tho:SP60_02355"/>
<dbReference type="InterPro" id="IPR043148">
    <property type="entry name" value="TagF_C"/>
</dbReference>
<dbReference type="Proteomes" id="UP000058020">
    <property type="component" value="Chromosome"/>
</dbReference>
<accession>A0A0M4NWJ8</accession>
<dbReference type="STRING" id="1705394.SP60_02355"/>
<protein>
    <recommendedName>
        <fullName evidence="3">Surface carbohydrate biosynthesis protein</fullName>
    </recommendedName>
</protein>
<gene>
    <name evidence="1" type="ORF">SP60_02355</name>
</gene>
<dbReference type="OrthoDB" id="5430637at2"/>
<organism evidence="1 2">
    <name type="scientific">Candidatus Thioglobus autotrophicus</name>
    <dbReference type="NCBI Taxonomy" id="1705394"/>
    <lineage>
        <taxon>Bacteria</taxon>
        <taxon>Pseudomonadati</taxon>
        <taxon>Pseudomonadota</taxon>
        <taxon>Gammaproteobacteria</taxon>
        <taxon>Candidatus Pseudothioglobaceae</taxon>
        <taxon>Candidatus Thioglobus</taxon>
    </lineage>
</organism>
<dbReference type="RefSeq" id="WP_053951112.1">
    <property type="nucleotide sequence ID" value="NZ_CP010552.1"/>
</dbReference>
<dbReference type="AlphaFoldDB" id="A0A0M4NWJ8"/>
<sequence length="454" mass="52501">MMDKNQERPVFYFDVEIKKRELLSRLTVAALLAERGNHVFIGERATIKSIGKIIPRATIVRKSARSNSVTILSDLISSGYKIVNMEEEGVLVGSLDEYIGVDMPSDAIKLPDRHLLWGDKQADHLLNLHPKLKDKFIAVGNPRLHLWKNRYYGYYDKLSDDIKRDLGEFVLMSSNFAYYTNRKHVKQMFTITGFLEKSENTKIYEENFKIVEFLFKEFVKVAKEISLRGVKVVFRPHPSESIDKIQEYFSDYNNIIVSSDYDVAPWILASKAVIHNCCTTGLEAVFMKKNTIAYTPNSVSQYKLNSVDKIAKVAFNVDELLDGIFSPAEFHPSMMNLDGYLADKIPLNDIVSSLEAVQTKSFFDLNSVEISNNRYQFNKFFYTSTRKLKDYFIFNKVKKHERHSLRKKFIIDNTLELTNYFSCMHENGILKRNVTCVPVGRNTFYIYCDNINSD</sequence>
<evidence type="ECO:0000313" key="1">
    <source>
        <dbReference type="EMBL" id="ALE52177.1"/>
    </source>
</evidence>
<dbReference type="EMBL" id="CP010552">
    <property type="protein sequence ID" value="ALE52177.1"/>
    <property type="molecule type" value="Genomic_DNA"/>
</dbReference>
<evidence type="ECO:0000313" key="2">
    <source>
        <dbReference type="Proteomes" id="UP000058020"/>
    </source>
</evidence>
<dbReference type="NCBIfam" id="TIGR04396">
    <property type="entry name" value="surf_polysacc"/>
    <property type="match status" value="1"/>
</dbReference>
<proteinExistence type="predicted"/>
<evidence type="ECO:0008006" key="3">
    <source>
        <dbReference type="Google" id="ProtNLM"/>
    </source>
</evidence>